<feature type="region of interest" description="Disordered" evidence="3">
    <location>
        <begin position="922"/>
        <end position="947"/>
    </location>
</feature>
<dbReference type="InterPro" id="IPR036028">
    <property type="entry name" value="SH3-like_dom_sf"/>
</dbReference>
<accession>A0A4U0UEE0</accession>
<evidence type="ECO:0000313" key="7">
    <source>
        <dbReference type="EMBL" id="TKA33222.1"/>
    </source>
</evidence>
<dbReference type="InterPro" id="IPR001452">
    <property type="entry name" value="SH3_domain"/>
</dbReference>
<proteinExistence type="predicted"/>
<dbReference type="InterPro" id="IPR037370">
    <property type="entry name" value="Pleckstrin"/>
</dbReference>
<dbReference type="SMART" id="SM00233">
    <property type="entry name" value="PH"/>
    <property type="match status" value="1"/>
</dbReference>
<feature type="domain" description="PH" evidence="5">
    <location>
        <begin position="749"/>
        <end position="900"/>
    </location>
</feature>
<dbReference type="PANTHER" id="PTHR12092:SF16">
    <property type="entry name" value="PH DOMAIN-CONTAINING PROTEIN"/>
    <property type="match status" value="1"/>
</dbReference>
<feature type="compositionally biased region" description="Low complexity" evidence="3">
    <location>
        <begin position="678"/>
        <end position="691"/>
    </location>
</feature>
<dbReference type="SMART" id="SM00454">
    <property type="entry name" value="SAM"/>
    <property type="match status" value="1"/>
</dbReference>
<dbReference type="InterPro" id="IPR013761">
    <property type="entry name" value="SAM/pointed_sf"/>
</dbReference>
<dbReference type="Pfam" id="PF14604">
    <property type="entry name" value="SH3_9"/>
    <property type="match status" value="1"/>
</dbReference>
<dbReference type="SUPFAM" id="SSF50729">
    <property type="entry name" value="PH domain-like"/>
    <property type="match status" value="1"/>
</dbReference>
<evidence type="ECO:0000259" key="4">
    <source>
        <dbReference type="PROSITE" id="PS50002"/>
    </source>
</evidence>
<feature type="region of interest" description="Disordered" evidence="3">
    <location>
        <begin position="560"/>
        <end position="593"/>
    </location>
</feature>
<feature type="region of interest" description="Disordered" evidence="3">
    <location>
        <begin position="969"/>
        <end position="1017"/>
    </location>
</feature>
<feature type="compositionally biased region" description="Low complexity" evidence="3">
    <location>
        <begin position="817"/>
        <end position="833"/>
    </location>
</feature>
<feature type="compositionally biased region" description="Polar residues" evidence="3">
    <location>
        <begin position="124"/>
        <end position="149"/>
    </location>
</feature>
<feature type="compositionally biased region" description="Low complexity" evidence="3">
    <location>
        <begin position="560"/>
        <end position="574"/>
    </location>
</feature>
<comment type="caution">
    <text evidence="7">The sequence shown here is derived from an EMBL/GenBank/DDBJ whole genome shotgun (WGS) entry which is preliminary data.</text>
</comment>
<dbReference type="OrthoDB" id="73680at2759"/>
<dbReference type="PROSITE" id="PS50002">
    <property type="entry name" value="SH3"/>
    <property type="match status" value="1"/>
</dbReference>
<feature type="compositionally biased region" description="Polar residues" evidence="3">
    <location>
        <begin position="701"/>
        <end position="710"/>
    </location>
</feature>
<dbReference type="PROSITE" id="PS50105">
    <property type="entry name" value="SAM_DOMAIN"/>
    <property type="match status" value="1"/>
</dbReference>
<organism evidence="7 8">
    <name type="scientific">Salinomyces thailandicus</name>
    <dbReference type="NCBI Taxonomy" id="706561"/>
    <lineage>
        <taxon>Eukaryota</taxon>
        <taxon>Fungi</taxon>
        <taxon>Dikarya</taxon>
        <taxon>Ascomycota</taxon>
        <taxon>Pezizomycotina</taxon>
        <taxon>Dothideomycetes</taxon>
        <taxon>Dothideomycetidae</taxon>
        <taxon>Mycosphaerellales</taxon>
        <taxon>Teratosphaeriaceae</taxon>
        <taxon>Salinomyces</taxon>
    </lineage>
</organism>
<dbReference type="PROSITE" id="PS50003">
    <property type="entry name" value="PH_DOMAIN"/>
    <property type="match status" value="1"/>
</dbReference>
<feature type="region of interest" description="Disordered" evidence="3">
    <location>
        <begin position="625"/>
        <end position="746"/>
    </location>
</feature>
<feature type="region of interest" description="Disordered" evidence="3">
    <location>
        <begin position="817"/>
        <end position="847"/>
    </location>
</feature>
<feature type="compositionally biased region" description="Polar residues" evidence="3">
    <location>
        <begin position="483"/>
        <end position="495"/>
    </location>
</feature>
<feature type="compositionally biased region" description="Low complexity" evidence="3">
    <location>
        <begin position="109"/>
        <end position="123"/>
    </location>
</feature>
<dbReference type="Gene3D" id="2.30.30.40">
    <property type="entry name" value="SH3 Domains"/>
    <property type="match status" value="1"/>
</dbReference>
<dbReference type="InterPro" id="IPR011993">
    <property type="entry name" value="PH-like_dom_sf"/>
</dbReference>
<feature type="domain" description="SH3" evidence="4">
    <location>
        <begin position="12"/>
        <end position="76"/>
    </location>
</feature>
<reference evidence="7 8" key="1">
    <citation type="submission" date="2017-03" db="EMBL/GenBank/DDBJ databases">
        <title>Genomes of endolithic fungi from Antarctica.</title>
        <authorList>
            <person name="Coleine C."/>
            <person name="Masonjones S."/>
            <person name="Stajich J.E."/>
        </authorList>
    </citation>
    <scope>NUCLEOTIDE SEQUENCE [LARGE SCALE GENOMIC DNA]</scope>
    <source>
        <strain evidence="7 8">CCFEE 6315</strain>
    </source>
</reference>
<keyword evidence="1 2" id="KW-0728">SH3 domain</keyword>
<evidence type="ECO:0000259" key="5">
    <source>
        <dbReference type="PROSITE" id="PS50003"/>
    </source>
</evidence>
<dbReference type="AlphaFoldDB" id="A0A4U0UEE0"/>
<feature type="compositionally biased region" description="Basic and acidic residues" evidence="3">
    <location>
        <begin position="455"/>
        <end position="467"/>
    </location>
</feature>
<dbReference type="GO" id="GO:0030036">
    <property type="term" value="P:actin cytoskeleton organization"/>
    <property type="evidence" value="ECO:0007669"/>
    <property type="project" value="TreeGrafter"/>
</dbReference>
<dbReference type="Pfam" id="PF00169">
    <property type="entry name" value="PH"/>
    <property type="match status" value="1"/>
</dbReference>
<feature type="compositionally biased region" description="Polar residues" evidence="3">
    <location>
        <begin position="353"/>
        <end position="369"/>
    </location>
</feature>
<evidence type="ECO:0000256" key="2">
    <source>
        <dbReference type="PROSITE-ProRule" id="PRU00192"/>
    </source>
</evidence>
<gene>
    <name evidence="7" type="ORF">B0A50_00775</name>
</gene>
<keyword evidence="8" id="KW-1185">Reference proteome</keyword>
<feature type="domain" description="SAM" evidence="6">
    <location>
        <begin position="224"/>
        <end position="290"/>
    </location>
</feature>
<dbReference type="Gene3D" id="2.30.29.30">
    <property type="entry name" value="Pleckstrin-homology domain (PH domain)/Phosphotyrosine-binding domain (PTB)"/>
    <property type="match status" value="1"/>
</dbReference>
<feature type="compositionally biased region" description="Low complexity" evidence="3">
    <location>
        <begin position="983"/>
        <end position="998"/>
    </location>
</feature>
<feature type="compositionally biased region" description="Polar residues" evidence="3">
    <location>
        <begin position="382"/>
        <end position="407"/>
    </location>
</feature>
<protein>
    <submittedName>
        <fullName evidence="7">Uncharacterized protein</fullName>
    </submittedName>
</protein>
<dbReference type="CDD" id="cd09535">
    <property type="entry name" value="SAM_BOI-like_fungal"/>
    <property type="match status" value="1"/>
</dbReference>
<dbReference type="SUPFAM" id="SSF50044">
    <property type="entry name" value="SH3-domain"/>
    <property type="match status" value="1"/>
</dbReference>
<dbReference type="SMART" id="SM00326">
    <property type="entry name" value="SH3"/>
    <property type="match status" value="1"/>
</dbReference>
<dbReference type="PANTHER" id="PTHR12092">
    <property type="entry name" value="PLECKSTRIN"/>
    <property type="match status" value="1"/>
</dbReference>
<dbReference type="EMBL" id="NAJL01000003">
    <property type="protein sequence ID" value="TKA33222.1"/>
    <property type="molecule type" value="Genomic_DNA"/>
</dbReference>
<dbReference type="Pfam" id="PF07647">
    <property type="entry name" value="SAM_2"/>
    <property type="match status" value="1"/>
</dbReference>
<dbReference type="InterPro" id="IPR001660">
    <property type="entry name" value="SAM"/>
</dbReference>
<evidence type="ECO:0000256" key="3">
    <source>
        <dbReference type="SAM" id="MobiDB-lite"/>
    </source>
</evidence>
<feature type="compositionally biased region" description="Low complexity" evidence="3">
    <location>
        <begin position="370"/>
        <end position="381"/>
    </location>
</feature>
<feature type="region of interest" description="Disordered" evidence="3">
    <location>
        <begin position="294"/>
        <end position="495"/>
    </location>
</feature>
<name>A0A4U0UEE0_9PEZI</name>
<dbReference type="GO" id="GO:0005886">
    <property type="term" value="C:plasma membrane"/>
    <property type="evidence" value="ECO:0007669"/>
    <property type="project" value="TreeGrafter"/>
</dbReference>
<sequence length="1017" mass="109554">MATRNGVKDEAHPGSILLVIHDFVARSADELSLAKGDRIELIERDDDFGDGWFLGRHMANGGTGLFPEVYTTTAPKGTLTKSHRRVTDQPVLRNSKSRDEMILSSQRHSSASAVVSPRPSTSAGPNTSSLPQTALRTSLPTPPNSATRTQTFAVDSPVMNETLSVIDEHITDMNTPRSSYAQSNKRDTIGSVYSTQPLNRLSYIPGHETDEDDTTHTEEEVSEWSPARVAEYLEDHGVERAHCDVFREQEISGEVLLAMDQSSIFIKEFELGPVGRRLKTWHKVKALQDEVRASAQPGVARSTTSEYSAAPGASAADDRASIVSDAGRNRSSTIGTVLPRGLEPGPRSAADGRSNTMQSTSTSPFTGQGSSAAALARNSSNTVSPLQAMTSVSRADSTYRPSAQDIRQMQHARRHSSIDSTHSATRSHRKQPSFDRAWQPGQAQANGRNLATVHTRGESATHPRRESSLSISASPADLDRGYFSSNDLEQRSSSATRANVLTKTLSNTSSTASGRRNSFLFAKQSAQAIAHRVIHADDQPTSPLHHPTSSEDVWTMLNSLGSPPRSPGSLSTSPVRSATTPMFPTKPAAGLASPASPIVTKLDHQDRNISIDALAASSAAMAGAQNAKKDETTSPTIGSGMRGLFGKKSKPAGLRAISDAVTKNERTTALKEGETVNSPTRTGSTTPSTETRSFDMRKSVDGQSRTSTGSAKLMPPPPTTKRPRPKTKKATSAYTRGLEKRPPAEQISGCDYSGWMKKKSGSLMTTWKSRLFVLRGRRLSYYYQDDDTEEKGLIDISFHRVLPATNEMLTGMHAAITGAAGSPSSPTSTATTTNAQRDLQDKPPLPGEGGESGIFIFKLVPPKSGLSKGVTFTKPTVHYFAVNSRQEGRLWMAALMKATIDRDDDGLVTTTYNQKTISLNKARARKERPPALQELQETPEEPPELDGLEAEEVGKGLGIDGLMIDNVLSGAEQEREKDGVDGASFTAPASTTETTETNASEELDEHEKEAVALHSVS</sequence>
<feature type="compositionally biased region" description="Acidic residues" evidence="3">
    <location>
        <begin position="937"/>
        <end position="947"/>
    </location>
</feature>
<feature type="compositionally biased region" description="Basic and acidic residues" evidence="3">
    <location>
        <begin position="662"/>
        <end position="674"/>
    </location>
</feature>
<evidence type="ECO:0000256" key="1">
    <source>
        <dbReference type="ARBA" id="ARBA00022443"/>
    </source>
</evidence>
<dbReference type="InterPro" id="IPR001849">
    <property type="entry name" value="PH_domain"/>
</dbReference>
<dbReference type="Gene3D" id="1.10.150.50">
    <property type="entry name" value="Transcription Factor, Ets-1"/>
    <property type="match status" value="1"/>
</dbReference>
<evidence type="ECO:0000259" key="6">
    <source>
        <dbReference type="PROSITE" id="PS50105"/>
    </source>
</evidence>
<feature type="region of interest" description="Disordered" evidence="3">
    <location>
        <begin position="78"/>
        <end position="149"/>
    </location>
</feature>
<dbReference type="FunFam" id="1.10.150.50:FF:000082">
    <property type="entry name" value="Polarized growth protein boi2"/>
    <property type="match status" value="1"/>
</dbReference>
<dbReference type="SUPFAM" id="SSF47769">
    <property type="entry name" value="SAM/Pointed domain"/>
    <property type="match status" value="1"/>
</dbReference>
<evidence type="ECO:0000313" key="8">
    <source>
        <dbReference type="Proteomes" id="UP000308549"/>
    </source>
</evidence>
<dbReference type="Proteomes" id="UP000308549">
    <property type="component" value="Unassembled WGS sequence"/>
</dbReference>